<dbReference type="InterPro" id="IPR015655">
    <property type="entry name" value="PP2C"/>
</dbReference>
<sequence length="366" mass="39992">MMKKKPMLCDDATAASFRTTDKKEGVAGSIRSSMDQNTDPQQIDRLYHNYRKKRRVMRTAVAPPKVIDVGDDDAAAEDLVSPMESSGGEKCIKSSDTAALHGSISVIGRRRVMEDAVKIIPALTDGYDFFAVYDGHGGATVANACRERLHVLVAEEVAADRMGIMDWHKIMCSCFLRMDQEINSITSASADDNELLLQYNNMVGSTALVLLVGTHEVVVANCGDSRAVLCHRPDEKERVETAGGTVISWDGSRVLGILATSRSIGDQYLKPYVISEPEVNVYERREEDEFIVVASDGLWDVIPNSLACEVVRRCLDGPKSRIFKEGFIRSTSTSTAEAAALLAELAMARGSRDNISVIVVQLNPST</sequence>
<evidence type="ECO:0000256" key="6">
    <source>
        <dbReference type="ARBA" id="ARBA00022842"/>
    </source>
</evidence>
<dbReference type="Pfam" id="PF00481">
    <property type="entry name" value="PP2C"/>
    <property type="match status" value="1"/>
</dbReference>
<evidence type="ECO:0000313" key="12">
    <source>
        <dbReference type="Proteomes" id="UP000634136"/>
    </source>
</evidence>
<protein>
    <recommendedName>
        <fullName evidence="3">protein-serine/threonine phosphatase</fullName>
        <ecNumber evidence="3">3.1.3.16</ecNumber>
    </recommendedName>
</protein>
<dbReference type="Proteomes" id="UP000634136">
    <property type="component" value="Unassembled WGS sequence"/>
</dbReference>
<keyword evidence="7 9" id="KW-0904">Protein phosphatase</keyword>
<dbReference type="AlphaFoldDB" id="A0A834SVN6"/>
<keyword evidence="4" id="KW-0479">Metal-binding</keyword>
<dbReference type="InterPro" id="IPR000222">
    <property type="entry name" value="PP2C_BS"/>
</dbReference>
<dbReference type="CDD" id="cd00143">
    <property type="entry name" value="PP2Cc"/>
    <property type="match status" value="1"/>
</dbReference>
<feature type="domain" description="PPM-type phosphatase" evidence="10">
    <location>
        <begin position="100"/>
        <end position="362"/>
    </location>
</feature>
<dbReference type="InterPro" id="IPR036457">
    <property type="entry name" value="PPM-type-like_dom_sf"/>
</dbReference>
<comment type="cofactor">
    <cofactor evidence="1">
        <name>Mn(2+)</name>
        <dbReference type="ChEBI" id="CHEBI:29035"/>
    </cofactor>
</comment>
<dbReference type="GO" id="GO:0046872">
    <property type="term" value="F:metal ion binding"/>
    <property type="evidence" value="ECO:0007669"/>
    <property type="project" value="UniProtKB-KW"/>
</dbReference>
<evidence type="ECO:0000256" key="4">
    <source>
        <dbReference type="ARBA" id="ARBA00022723"/>
    </source>
</evidence>
<organism evidence="11 12">
    <name type="scientific">Senna tora</name>
    <dbReference type="NCBI Taxonomy" id="362788"/>
    <lineage>
        <taxon>Eukaryota</taxon>
        <taxon>Viridiplantae</taxon>
        <taxon>Streptophyta</taxon>
        <taxon>Embryophyta</taxon>
        <taxon>Tracheophyta</taxon>
        <taxon>Spermatophyta</taxon>
        <taxon>Magnoliopsida</taxon>
        <taxon>eudicotyledons</taxon>
        <taxon>Gunneridae</taxon>
        <taxon>Pentapetalae</taxon>
        <taxon>rosids</taxon>
        <taxon>fabids</taxon>
        <taxon>Fabales</taxon>
        <taxon>Fabaceae</taxon>
        <taxon>Caesalpinioideae</taxon>
        <taxon>Cassia clade</taxon>
        <taxon>Senna</taxon>
    </lineage>
</organism>
<dbReference type="PANTHER" id="PTHR47992">
    <property type="entry name" value="PROTEIN PHOSPHATASE"/>
    <property type="match status" value="1"/>
</dbReference>
<dbReference type="InterPro" id="IPR001932">
    <property type="entry name" value="PPM-type_phosphatase-like_dom"/>
</dbReference>
<dbReference type="PROSITE" id="PS51746">
    <property type="entry name" value="PPM_2"/>
    <property type="match status" value="1"/>
</dbReference>
<keyword evidence="12" id="KW-1185">Reference proteome</keyword>
<dbReference type="EC" id="3.1.3.16" evidence="3"/>
<dbReference type="SUPFAM" id="SSF81606">
    <property type="entry name" value="PP2C-like"/>
    <property type="match status" value="1"/>
</dbReference>
<evidence type="ECO:0000313" key="11">
    <source>
        <dbReference type="EMBL" id="KAF7810358.1"/>
    </source>
</evidence>
<dbReference type="OrthoDB" id="10264738at2759"/>
<comment type="cofactor">
    <cofactor evidence="2">
        <name>Mg(2+)</name>
        <dbReference type="ChEBI" id="CHEBI:18420"/>
    </cofactor>
</comment>
<dbReference type="SMART" id="SM00331">
    <property type="entry name" value="PP2C_SIG"/>
    <property type="match status" value="1"/>
</dbReference>
<evidence type="ECO:0000256" key="5">
    <source>
        <dbReference type="ARBA" id="ARBA00022801"/>
    </source>
</evidence>
<keyword evidence="6" id="KW-0460">Magnesium</keyword>
<gene>
    <name evidence="11" type="ORF">G2W53_037101</name>
</gene>
<evidence type="ECO:0000256" key="1">
    <source>
        <dbReference type="ARBA" id="ARBA00001936"/>
    </source>
</evidence>
<keyword evidence="5 9" id="KW-0378">Hydrolase</keyword>
<dbReference type="SMART" id="SM00332">
    <property type="entry name" value="PP2Cc"/>
    <property type="match status" value="1"/>
</dbReference>
<evidence type="ECO:0000256" key="2">
    <source>
        <dbReference type="ARBA" id="ARBA00001946"/>
    </source>
</evidence>
<dbReference type="EMBL" id="JAAIUW010000011">
    <property type="protein sequence ID" value="KAF7810358.1"/>
    <property type="molecule type" value="Genomic_DNA"/>
</dbReference>
<name>A0A834SVN6_9FABA</name>
<dbReference type="Gene3D" id="3.60.40.10">
    <property type="entry name" value="PPM-type phosphatase domain"/>
    <property type="match status" value="1"/>
</dbReference>
<dbReference type="PROSITE" id="PS01032">
    <property type="entry name" value="PPM_1"/>
    <property type="match status" value="1"/>
</dbReference>
<evidence type="ECO:0000259" key="10">
    <source>
        <dbReference type="PROSITE" id="PS51746"/>
    </source>
</evidence>
<comment type="caution">
    <text evidence="11">The sequence shown here is derived from an EMBL/GenBank/DDBJ whole genome shotgun (WGS) entry which is preliminary data.</text>
</comment>
<comment type="similarity">
    <text evidence="9">Belongs to the PP2C family.</text>
</comment>
<evidence type="ECO:0000256" key="3">
    <source>
        <dbReference type="ARBA" id="ARBA00013081"/>
    </source>
</evidence>
<proteinExistence type="inferred from homology"/>
<dbReference type="GO" id="GO:0004722">
    <property type="term" value="F:protein serine/threonine phosphatase activity"/>
    <property type="evidence" value="ECO:0007669"/>
    <property type="project" value="UniProtKB-EC"/>
</dbReference>
<accession>A0A834SVN6</accession>
<keyword evidence="8" id="KW-0464">Manganese</keyword>
<reference evidence="11" key="1">
    <citation type="submission" date="2020-09" db="EMBL/GenBank/DDBJ databases">
        <title>Genome-Enabled Discovery of Anthraquinone Biosynthesis in Senna tora.</title>
        <authorList>
            <person name="Kang S.-H."/>
            <person name="Pandey R.P."/>
            <person name="Lee C.-M."/>
            <person name="Sim J.-S."/>
            <person name="Jeong J.-T."/>
            <person name="Choi B.-S."/>
            <person name="Jung M."/>
            <person name="Ginzburg D."/>
            <person name="Zhao K."/>
            <person name="Won S.Y."/>
            <person name="Oh T.-J."/>
            <person name="Yu Y."/>
            <person name="Kim N.-H."/>
            <person name="Lee O.R."/>
            <person name="Lee T.-H."/>
            <person name="Bashyal P."/>
            <person name="Kim T.-S."/>
            <person name="Lee W.-H."/>
            <person name="Kawkins C."/>
            <person name="Kim C.-K."/>
            <person name="Kim J.S."/>
            <person name="Ahn B.O."/>
            <person name="Rhee S.Y."/>
            <person name="Sohng J.K."/>
        </authorList>
    </citation>
    <scope>NUCLEOTIDE SEQUENCE</scope>
    <source>
        <tissue evidence="11">Leaf</tissue>
    </source>
</reference>
<evidence type="ECO:0000256" key="7">
    <source>
        <dbReference type="ARBA" id="ARBA00022912"/>
    </source>
</evidence>
<evidence type="ECO:0000256" key="8">
    <source>
        <dbReference type="ARBA" id="ARBA00023211"/>
    </source>
</evidence>
<evidence type="ECO:0000256" key="9">
    <source>
        <dbReference type="RuleBase" id="RU003465"/>
    </source>
</evidence>
<dbReference type="FunFam" id="3.60.40.10:FF:000291">
    <property type="entry name" value="Protein phosphatase 2C 50"/>
    <property type="match status" value="1"/>
</dbReference>